<reference evidence="1 2" key="1">
    <citation type="submission" date="2024-09" db="EMBL/GenBank/DDBJ databases">
        <authorList>
            <person name="Sun Q."/>
            <person name="Mori K."/>
        </authorList>
    </citation>
    <scope>NUCLEOTIDE SEQUENCE [LARGE SCALE GENOMIC DNA]</scope>
    <source>
        <strain evidence="1 2">JCM 3324</strain>
    </source>
</reference>
<dbReference type="RefSeq" id="WP_345410464.1">
    <property type="nucleotide sequence ID" value="NZ_BAAAXS010000002.1"/>
</dbReference>
<evidence type="ECO:0000313" key="1">
    <source>
        <dbReference type="EMBL" id="MFB9476924.1"/>
    </source>
</evidence>
<accession>A0ABV5P2W7</accession>
<organism evidence="1 2">
    <name type="scientific">Nonomuraea salmonea</name>
    <dbReference type="NCBI Taxonomy" id="46181"/>
    <lineage>
        <taxon>Bacteria</taxon>
        <taxon>Bacillati</taxon>
        <taxon>Actinomycetota</taxon>
        <taxon>Actinomycetes</taxon>
        <taxon>Streptosporangiales</taxon>
        <taxon>Streptosporangiaceae</taxon>
        <taxon>Nonomuraea</taxon>
    </lineage>
</organism>
<dbReference type="EMBL" id="JBHMCF010000057">
    <property type="protein sequence ID" value="MFB9476924.1"/>
    <property type="molecule type" value="Genomic_DNA"/>
</dbReference>
<gene>
    <name evidence="1" type="ORF">ACFFR3_46170</name>
</gene>
<evidence type="ECO:0000313" key="2">
    <source>
        <dbReference type="Proteomes" id="UP001589568"/>
    </source>
</evidence>
<name>A0ABV5P2W7_9ACTN</name>
<proteinExistence type="predicted"/>
<dbReference type="Proteomes" id="UP001589568">
    <property type="component" value="Unassembled WGS sequence"/>
</dbReference>
<keyword evidence="2" id="KW-1185">Reference proteome</keyword>
<comment type="caution">
    <text evidence="1">The sequence shown here is derived from an EMBL/GenBank/DDBJ whole genome shotgun (WGS) entry which is preliminary data.</text>
</comment>
<sequence length="99" mass="10745">MHTGPVVLPDLVHVSPAVLKRGHIVRVTSSDTLSATDAYGIVRACKKFPSGWRIRWDAATTTADATGILHVPEGLVSCVPVHQWVRMVHTRAAELGRRG</sequence>
<protein>
    <submittedName>
        <fullName evidence="1">Uncharacterized protein</fullName>
    </submittedName>
</protein>